<dbReference type="Proteomes" id="UP000240830">
    <property type="component" value="Unassembled WGS sequence"/>
</dbReference>
<evidence type="ECO:0000256" key="3">
    <source>
        <dbReference type="ARBA" id="ARBA00022737"/>
    </source>
</evidence>
<gene>
    <name evidence="9" type="ORF">PSACC_03451</name>
</gene>
<name>A0A2H9TGA5_9FUNG</name>
<proteinExistence type="predicted"/>
<organism evidence="9 10">
    <name type="scientific">Paramicrosporidium saccamoebae</name>
    <dbReference type="NCBI Taxonomy" id="1246581"/>
    <lineage>
        <taxon>Eukaryota</taxon>
        <taxon>Fungi</taxon>
        <taxon>Fungi incertae sedis</taxon>
        <taxon>Cryptomycota</taxon>
        <taxon>Cryptomycota incertae sedis</taxon>
        <taxon>Paramicrosporidium</taxon>
    </lineage>
</organism>
<dbReference type="FunFam" id="1.25.40.10:FF:000010">
    <property type="entry name" value="Stress-induced phosphoprotein 1"/>
    <property type="match status" value="1"/>
</dbReference>
<dbReference type="STRING" id="1246581.A0A2H9TGA5"/>
<dbReference type="Pfam" id="PF13432">
    <property type="entry name" value="TPR_16"/>
    <property type="match status" value="1"/>
</dbReference>
<feature type="repeat" description="TPR" evidence="6">
    <location>
        <begin position="520"/>
        <end position="553"/>
    </location>
</feature>
<comment type="caution">
    <text evidence="9">The sequence shown here is derived from an EMBL/GenBank/DDBJ whole genome shotgun (WGS) entry which is preliminary data.</text>
</comment>
<dbReference type="Gene3D" id="3.10.20.550">
    <property type="entry name" value="ASAP complex, SAP18 subunit"/>
    <property type="match status" value="1"/>
</dbReference>
<evidence type="ECO:0000256" key="5">
    <source>
        <dbReference type="ARBA" id="ARBA00064323"/>
    </source>
</evidence>
<dbReference type="PANTHER" id="PTHR22904">
    <property type="entry name" value="TPR REPEAT CONTAINING PROTEIN"/>
    <property type="match status" value="1"/>
</dbReference>
<evidence type="ECO:0000256" key="6">
    <source>
        <dbReference type="PROSITE-ProRule" id="PRU00339"/>
    </source>
</evidence>
<evidence type="ECO:0000256" key="1">
    <source>
        <dbReference type="ARBA" id="ARBA00004496"/>
    </source>
</evidence>
<dbReference type="PANTHER" id="PTHR22904:SF523">
    <property type="entry name" value="STRESS-INDUCED-PHOSPHOPROTEIN 1"/>
    <property type="match status" value="1"/>
</dbReference>
<dbReference type="SMART" id="SM00727">
    <property type="entry name" value="STI1"/>
    <property type="match status" value="2"/>
</dbReference>
<dbReference type="GO" id="GO:0051879">
    <property type="term" value="F:Hsp90 protein binding"/>
    <property type="evidence" value="ECO:0007669"/>
    <property type="project" value="TreeGrafter"/>
</dbReference>
<sequence length="767" mass="86667">MSEGSHSPDEPIAQSGGLDRKKTCPMYVRLFCRMHGHHRLEEFTATHQPSDDEVEIYTWRDATLLELVDLLKEVNVECRRRDARFSFRLIYQDYRGECHYKQLGSVWAGRGGRDDGRTLEEIRFVQGDFIDVAIGFGADAFPAERIESRLSHRGKQTVRDGLDDQRSRSRFNSRSSNFRSDRSHGRDYKNSHSTGHWQRFSLGEIMTTNEQVEQLKVAGNTAFSAGKYAESIEQFSAALDMDPTNHILWSNRSASYASLRNYEAALTDAERAVSLKQDWPKGYGRRGAALLGLGRLSEAKEAYARAVELDPENIQLKKGLETVERMEAELGDQFKPVDNPFADPMLWDKLKGDEKMREHLKDPQFVRIMDEIRADPKSLTKHISDPRVTQAFGVMLGVDVAVKKDGTAEKVETKAKEADTTVDKADTKTPNSKQGSNTSNSNPEATKEKELGNAAYKKRDFEGALRHYDAAIALDPENLSLLTNKSAVFFEQGEYAQCMTLCEEAAARGRECYADFKLIAKALGRIGACHEKLNDLAMAIDYYQKSLTEHRTADILDKLKSAERLLEEQRKNAYHNPQIAETERNAGNDCFKQGNYVAAVKHYTEAIKRDEQDPRAYSNRAACYMKLTAVPEGIKDCDRAIQLDPTFVKAHLRRAHLLHMRRDYSEAIATLDRAAQNDTEGKHTGEIQTLMGRCYTDMRGGDDESDETVLQRAAQNPEVREILSDPVMVQILKQMQSDPRAVQEHMQNPVIAQKLRKLIAAGVIKTA</sequence>
<feature type="repeat" description="TPR" evidence="6">
    <location>
        <begin position="280"/>
        <end position="313"/>
    </location>
</feature>
<dbReference type="InterPro" id="IPR041243">
    <property type="entry name" value="STI1/HOP_DP"/>
</dbReference>
<dbReference type="InterPro" id="IPR042534">
    <property type="entry name" value="SAP18_sf"/>
</dbReference>
<feature type="region of interest" description="Disordered" evidence="7">
    <location>
        <begin position="408"/>
        <end position="449"/>
    </location>
</feature>
<dbReference type="FunFam" id="1.10.260.100:FF:000002">
    <property type="entry name" value="Stress-induced-phosphoprotein 1 (Hsp70/Hsp90-organizing)"/>
    <property type="match status" value="1"/>
</dbReference>
<feature type="region of interest" description="Disordered" evidence="7">
    <location>
        <begin position="152"/>
        <end position="194"/>
    </location>
</feature>
<feature type="repeat" description="TPR" evidence="6">
    <location>
        <begin position="580"/>
        <end position="613"/>
    </location>
</feature>
<feature type="domain" description="STI1" evidence="8">
    <location>
        <begin position="716"/>
        <end position="755"/>
    </location>
</feature>
<accession>A0A2H9TGA5</accession>
<evidence type="ECO:0000256" key="7">
    <source>
        <dbReference type="SAM" id="MobiDB-lite"/>
    </source>
</evidence>
<dbReference type="InterPro" id="IPR011990">
    <property type="entry name" value="TPR-like_helical_dom_sf"/>
</dbReference>
<feature type="compositionally biased region" description="Basic and acidic residues" evidence="7">
    <location>
        <begin position="408"/>
        <end position="427"/>
    </location>
</feature>
<feature type="compositionally biased region" description="Basic and acidic residues" evidence="7">
    <location>
        <begin position="179"/>
        <end position="190"/>
    </location>
</feature>
<dbReference type="SMART" id="SM00028">
    <property type="entry name" value="TPR"/>
    <property type="match status" value="9"/>
</dbReference>
<comment type="subunit">
    <text evidence="5">Part of a larger complex that includes HSP70, HSP90, and immunophilins.</text>
</comment>
<dbReference type="Pfam" id="PF06487">
    <property type="entry name" value="SAP18"/>
    <property type="match status" value="1"/>
</dbReference>
<evidence type="ECO:0000313" key="10">
    <source>
        <dbReference type="Proteomes" id="UP000240830"/>
    </source>
</evidence>
<feature type="repeat" description="TPR" evidence="6">
    <location>
        <begin position="212"/>
        <end position="245"/>
    </location>
</feature>
<dbReference type="OrthoDB" id="2423701at2759"/>
<dbReference type="GO" id="GO:0042030">
    <property type="term" value="F:ATPase inhibitor activity"/>
    <property type="evidence" value="ECO:0007669"/>
    <property type="project" value="UniProtKB-ARBA"/>
</dbReference>
<dbReference type="PROSITE" id="PS50005">
    <property type="entry name" value="TPR"/>
    <property type="match status" value="5"/>
</dbReference>
<dbReference type="InterPro" id="IPR006636">
    <property type="entry name" value="STI1_HS-bd"/>
</dbReference>
<comment type="subcellular location">
    <subcellularLocation>
        <location evidence="1">Cytoplasm</location>
    </subcellularLocation>
</comment>
<reference evidence="9 10" key="1">
    <citation type="submission" date="2016-10" db="EMBL/GenBank/DDBJ databases">
        <title>The genome of Paramicrosporidium saccamoebae is the missing link in understanding Cryptomycota and Microsporidia evolution.</title>
        <authorList>
            <person name="Quandt C.A."/>
            <person name="Beaudet D."/>
            <person name="Corsaro D."/>
            <person name="Michel R."/>
            <person name="Corradi N."/>
            <person name="James T."/>
        </authorList>
    </citation>
    <scope>NUCLEOTIDE SEQUENCE [LARGE SCALE GENOMIC DNA]</scope>
    <source>
        <strain evidence="9 10">KSL3</strain>
    </source>
</reference>
<evidence type="ECO:0000259" key="8">
    <source>
        <dbReference type="SMART" id="SM00727"/>
    </source>
</evidence>
<feature type="compositionally biased region" description="Polar residues" evidence="7">
    <location>
        <begin position="430"/>
        <end position="444"/>
    </location>
</feature>
<feature type="domain" description="STI1" evidence="8">
    <location>
        <begin position="353"/>
        <end position="392"/>
    </location>
</feature>
<dbReference type="SUPFAM" id="SSF48452">
    <property type="entry name" value="TPR-like"/>
    <property type="match status" value="2"/>
</dbReference>
<feature type="compositionally biased region" description="Basic and acidic residues" evidence="7">
    <location>
        <begin position="157"/>
        <end position="167"/>
    </location>
</feature>
<evidence type="ECO:0000313" key="9">
    <source>
        <dbReference type="EMBL" id="PJF16756.1"/>
    </source>
</evidence>
<keyword evidence="3" id="KW-0677">Repeat</keyword>
<keyword evidence="4 6" id="KW-0802">TPR repeat</keyword>
<dbReference type="InterPro" id="IPR010516">
    <property type="entry name" value="SAP18"/>
</dbReference>
<keyword evidence="10" id="KW-1185">Reference proteome</keyword>
<dbReference type="Pfam" id="PF00515">
    <property type="entry name" value="TPR_1"/>
    <property type="match status" value="1"/>
</dbReference>
<protein>
    <recommendedName>
        <fullName evidence="8">STI1 domain-containing protein</fullName>
    </recommendedName>
</protein>
<dbReference type="Pfam" id="PF17830">
    <property type="entry name" value="STI1-HOP_DP"/>
    <property type="match status" value="2"/>
</dbReference>
<dbReference type="Gene3D" id="1.25.40.10">
    <property type="entry name" value="Tetratricopeptide repeat domain"/>
    <property type="match status" value="3"/>
</dbReference>
<evidence type="ECO:0000256" key="2">
    <source>
        <dbReference type="ARBA" id="ARBA00022490"/>
    </source>
</evidence>
<dbReference type="FunFam" id="1.10.260.100:FF:000004">
    <property type="entry name" value="Putative stress-induced-phosphoprotein 1"/>
    <property type="match status" value="1"/>
</dbReference>
<dbReference type="EMBL" id="MTSL01000208">
    <property type="protein sequence ID" value="PJF16756.1"/>
    <property type="molecule type" value="Genomic_DNA"/>
</dbReference>
<dbReference type="Pfam" id="PF13424">
    <property type="entry name" value="TPR_12"/>
    <property type="match status" value="1"/>
</dbReference>
<dbReference type="Pfam" id="PF07719">
    <property type="entry name" value="TPR_2"/>
    <property type="match status" value="1"/>
</dbReference>
<dbReference type="FunFam" id="1.25.40.10:FF:000020">
    <property type="entry name" value="Stress-induced phosphoprotein 1"/>
    <property type="match status" value="1"/>
</dbReference>
<dbReference type="Gene3D" id="1.10.260.100">
    <property type="match status" value="2"/>
</dbReference>
<dbReference type="AlphaFoldDB" id="A0A2H9TGA5"/>
<evidence type="ECO:0000256" key="4">
    <source>
        <dbReference type="ARBA" id="ARBA00022803"/>
    </source>
</evidence>
<dbReference type="GO" id="GO:0005737">
    <property type="term" value="C:cytoplasm"/>
    <property type="evidence" value="ECO:0007669"/>
    <property type="project" value="UniProtKB-SubCell"/>
</dbReference>
<dbReference type="InterPro" id="IPR013105">
    <property type="entry name" value="TPR_2"/>
</dbReference>
<dbReference type="Pfam" id="PF13414">
    <property type="entry name" value="TPR_11"/>
    <property type="match status" value="1"/>
</dbReference>
<dbReference type="InterPro" id="IPR019734">
    <property type="entry name" value="TPR_rpt"/>
</dbReference>
<feature type="repeat" description="TPR" evidence="6">
    <location>
        <begin position="445"/>
        <end position="478"/>
    </location>
</feature>
<keyword evidence="2" id="KW-0963">Cytoplasm</keyword>